<dbReference type="OMA" id="TRASFMD"/>
<proteinExistence type="predicted"/>
<protein>
    <recommendedName>
        <fullName evidence="3">BTB domain-containing protein</fullName>
    </recommendedName>
</protein>
<dbReference type="SMART" id="SM00225">
    <property type="entry name" value="BTB"/>
    <property type="match status" value="1"/>
</dbReference>
<dbReference type="Proteomes" id="UP000594263">
    <property type="component" value="Unplaced"/>
</dbReference>
<dbReference type="EnsemblPlants" id="Kaladp0003s0032.1.v1.1">
    <property type="protein sequence ID" value="Kaladp0003s0032.1.v1.1"/>
    <property type="gene ID" value="Kaladp0003s0032.v1.1"/>
</dbReference>
<evidence type="ECO:0000256" key="2">
    <source>
        <dbReference type="ARBA" id="ARBA00004906"/>
    </source>
</evidence>
<accession>A0A7N0R9I8</accession>
<comment type="pathway">
    <text evidence="2">Protein modification; protein ubiquitination.</text>
</comment>
<dbReference type="SUPFAM" id="SSF54695">
    <property type="entry name" value="POZ domain"/>
    <property type="match status" value="1"/>
</dbReference>
<reference evidence="4" key="1">
    <citation type="submission" date="2021-01" db="UniProtKB">
        <authorList>
            <consortium name="EnsemblPlants"/>
        </authorList>
    </citation>
    <scope>IDENTIFICATION</scope>
</reference>
<dbReference type="Gene3D" id="3.30.710.10">
    <property type="entry name" value="Potassium Channel Kv1.1, Chain A"/>
    <property type="match status" value="1"/>
</dbReference>
<sequence length="281" mass="30804">MDCAVCSAVPVNLRPPRNAICPSCYESARAILSLISTKQPDRDPQKQPVADHKPAGISISLAAPQNPSKGLVLALNWVKDMKEAEKQADDKIDFLGAFAASYRDQIHTDIFVKPGENGLPVPAHKALLAAKSQVFKHMLESDGCKAPPDDTITLHEFDQDELESLLEFLYAGSLPQEKLDKHVRALSLAADKYGIPYLQKSCEKHMLASLKSSNALDVLEISDACSGQTSLKDTALSFVVKNMEKIVFSARFESFALKNPHLGVQITRASFMDIKNRTNLS</sequence>
<dbReference type="InterPro" id="IPR011333">
    <property type="entry name" value="SKP1/BTB/POZ_sf"/>
</dbReference>
<dbReference type="InterPro" id="IPR000210">
    <property type="entry name" value="BTB/POZ_dom"/>
</dbReference>
<feature type="domain" description="BTB" evidence="3">
    <location>
        <begin position="108"/>
        <end position="178"/>
    </location>
</feature>
<dbReference type="PANTHER" id="PTHR47274">
    <property type="entry name" value="BTB/POZ DOMAIN CONTAINING PROTEIN, EXPRESSED-RELATED"/>
    <property type="match status" value="1"/>
</dbReference>
<dbReference type="Pfam" id="PF00651">
    <property type="entry name" value="BTB"/>
    <property type="match status" value="1"/>
</dbReference>
<dbReference type="PANTHER" id="PTHR47274:SF1">
    <property type="entry name" value="BTB_POZ DOMAIN CONTAINING PROTEIN, EXPRESSED"/>
    <property type="match status" value="1"/>
</dbReference>
<dbReference type="AlphaFoldDB" id="A0A7N0R9I8"/>
<comment type="function">
    <text evidence="1">May act as a substrate-specific adapter of an E3 ubiquitin-protein ligase complex (CUL3-RBX1-BTB) which mediates the ubiquitination and subsequent proteasomal degradation of target proteins.</text>
</comment>
<evidence type="ECO:0000313" key="5">
    <source>
        <dbReference type="Proteomes" id="UP000594263"/>
    </source>
</evidence>
<organism evidence="4 5">
    <name type="scientific">Kalanchoe fedtschenkoi</name>
    <name type="common">Lavender scallops</name>
    <name type="synonym">South American air plant</name>
    <dbReference type="NCBI Taxonomy" id="63787"/>
    <lineage>
        <taxon>Eukaryota</taxon>
        <taxon>Viridiplantae</taxon>
        <taxon>Streptophyta</taxon>
        <taxon>Embryophyta</taxon>
        <taxon>Tracheophyta</taxon>
        <taxon>Spermatophyta</taxon>
        <taxon>Magnoliopsida</taxon>
        <taxon>eudicotyledons</taxon>
        <taxon>Gunneridae</taxon>
        <taxon>Pentapetalae</taxon>
        <taxon>Saxifragales</taxon>
        <taxon>Crassulaceae</taxon>
        <taxon>Kalanchoe</taxon>
    </lineage>
</organism>
<evidence type="ECO:0000259" key="3">
    <source>
        <dbReference type="PROSITE" id="PS50097"/>
    </source>
</evidence>
<dbReference type="PROSITE" id="PS50097">
    <property type="entry name" value="BTB"/>
    <property type="match status" value="1"/>
</dbReference>
<evidence type="ECO:0000313" key="4">
    <source>
        <dbReference type="EnsemblPlants" id="Kaladp0003s0032.1.v1.1"/>
    </source>
</evidence>
<evidence type="ECO:0000256" key="1">
    <source>
        <dbReference type="ARBA" id="ARBA00002668"/>
    </source>
</evidence>
<name>A0A7N0R9I8_KALFE</name>
<dbReference type="InterPro" id="IPR044784">
    <property type="entry name" value="At1g01640-like"/>
</dbReference>
<dbReference type="Gramene" id="Kaladp0003s0032.1.v1.1">
    <property type="protein sequence ID" value="Kaladp0003s0032.1.v1.1"/>
    <property type="gene ID" value="Kaladp0003s0032.v1.1"/>
</dbReference>
<dbReference type="Gene3D" id="1.25.40.420">
    <property type="match status" value="1"/>
</dbReference>
<keyword evidence="5" id="KW-1185">Reference proteome</keyword>